<evidence type="ECO:0000313" key="5">
    <source>
        <dbReference type="EMBL" id="GBN76128.1"/>
    </source>
</evidence>
<comment type="caution">
    <text evidence="5">The sequence shown here is derived from an EMBL/GenBank/DDBJ whole genome shotgun (WGS) entry which is preliminary data.</text>
</comment>
<dbReference type="PROSITE" id="PS50097">
    <property type="entry name" value="BTB"/>
    <property type="match status" value="1"/>
</dbReference>
<dbReference type="PANTHER" id="PTHR24412:SF441">
    <property type="entry name" value="KELCH-LIKE PROTEIN 28"/>
    <property type="match status" value="1"/>
</dbReference>
<gene>
    <name evidence="5" type="ORF">AVEN_37522_1</name>
</gene>
<organism evidence="5 6">
    <name type="scientific">Araneus ventricosus</name>
    <name type="common">Orbweaver spider</name>
    <name type="synonym">Epeira ventricosa</name>
    <dbReference type="NCBI Taxonomy" id="182803"/>
    <lineage>
        <taxon>Eukaryota</taxon>
        <taxon>Metazoa</taxon>
        <taxon>Ecdysozoa</taxon>
        <taxon>Arthropoda</taxon>
        <taxon>Chelicerata</taxon>
        <taxon>Arachnida</taxon>
        <taxon>Araneae</taxon>
        <taxon>Araneomorphae</taxon>
        <taxon>Entelegynae</taxon>
        <taxon>Araneoidea</taxon>
        <taxon>Araneidae</taxon>
        <taxon>Araneus</taxon>
    </lineage>
</organism>
<keyword evidence="1" id="KW-0880">Kelch repeat</keyword>
<dbReference type="Gene3D" id="3.30.710.10">
    <property type="entry name" value="Potassium Channel Kv1.1, Chain A"/>
    <property type="match status" value="1"/>
</dbReference>
<dbReference type="Proteomes" id="UP000499080">
    <property type="component" value="Unassembled WGS sequence"/>
</dbReference>
<keyword evidence="3" id="KW-0009">Actin-binding</keyword>
<evidence type="ECO:0000313" key="6">
    <source>
        <dbReference type="Proteomes" id="UP000499080"/>
    </source>
</evidence>
<dbReference type="PANTHER" id="PTHR24412">
    <property type="entry name" value="KELCH PROTEIN"/>
    <property type="match status" value="1"/>
</dbReference>
<dbReference type="Pfam" id="PF00651">
    <property type="entry name" value="BTB"/>
    <property type="match status" value="1"/>
</dbReference>
<dbReference type="AlphaFoldDB" id="A0A4Y2RKF1"/>
<sequence length="159" mass="18035">MSGPAKSFAEIFNSGSWERMQQFTDGTLLEDDGTTFRIHKVVLSPRSGYLHALFSSNLNQETVAIPNIGRKILESILSYIYTGIIEVDEKNACDLMIAPDYLLVDDLLKICGSFAIQNLTCTNCLLYLTVAWQINRLAIKDDCYRYALVHFEDIWLLTN</sequence>
<evidence type="ECO:0000259" key="4">
    <source>
        <dbReference type="PROSITE" id="PS50097"/>
    </source>
</evidence>
<reference evidence="5 6" key="1">
    <citation type="journal article" date="2019" name="Sci. Rep.">
        <title>Orb-weaving spider Araneus ventricosus genome elucidates the spidroin gene catalogue.</title>
        <authorList>
            <person name="Kono N."/>
            <person name="Nakamura H."/>
            <person name="Ohtoshi R."/>
            <person name="Moran D.A.P."/>
            <person name="Shinohara A."/>
            <person name="Yoshida Y."/>
            <person name="Fujiwara M."/>
            <person name="Mori M."/>
            <person name="Tomita M."/>
            <person name="Arakawa K."/>
        </authorList>
    </citation>
    <scope>NUCLEOTIDE SEQUENCE [LARGE SCALE GENOMIC DNA]</scope>
</reference>
<dbReference type="CDD" id="cd18186">
    <property type="entry name" value="BTB_POZ_ZBTB_KLHL-like"/>
    <property type="match status" value="1"/>
</dbReference>
<dbReference type="OrthoDB" id="4845755at2759"/>
<name>A0A4Y2RKF1_ARAVE</name>
<keyword evidence="2" id="KW-0677">Repeat</keyword>
<dbReference type="EMBL" id="BGPR01017430">
    <property type="protein sequence ID" value="GBN76128.1"/>
    <property type="molecule type" value="Genomic_DNA"/>
</dbReference>
<dbReference type="InterPro" id="IPR011333">
    <property type="entry name" value="SKP1/BTB/POZ_sf"/>
</dbReference>
<evidence type="ECO:0000256" key="3">
    <source>
        <dbReference type="ARBA" id="ARBA00023203"/>
    </source>
</evidence>
<proteinExistence type="predicted"/>
<protein>
    <recommendedName>
        <fullName evidence="4">BTB domain-containing protein</fullName>
    </recommendedName>
</protein>
<accession>A0A4Y2RKF1</accession>
<dbReference type="SMART" id="SM00225">
    <property type="entry name" value="BTB"/>
    <property type="match status" value="1"/>
</dbReference>
<keyword evidence="6" id="KW-1185">Reference proteome</keyword>
<feature type="domain" description="BTB" evidence="4">
    <location>
        <begin position="24"/>
        <end position="89"/>
    </location>
</feature>
<dbReference type="InterPro" id="IPR000210">
    <property type="entry name" value="BTB/POZ_dom"/>
</dbReference>
<dbReference type="SUPFAM" id="SSF54695">
    <property type="entry name" value="POZ domain"/>
    <property type="match status" value="1"/>
</dbReference>
<evidence type="ECO:0000256" key="1">
    <source>
        <dbReference type="ARBA" id="ARBA00022441"/>
    </source>
</evidence>
<evidence type="ECO:0000256" key="2">
    <source>
        <dbReference type="ARBA" id="ARBA00022737"/>
    </source>
</evidence>